<dbReference type="KEGG" id="fal:FRAAL2621"/>
<evidence type="ECO:0000256" key="4">
    <source>
        <dbReference type="ARBA" id="ARBA00022827"/>
    </source>
</evidence>
<feature type="domain" description="Acyl-CoA oxidase/dehydrogenase middle" evidence="8">
    <location>
        <begin position="123"/>
        <end position="216"/>
    </location>
</feature>
<dbReference type="InterPro" id="IPR009100">
    <property type="entry name" value="AcylCoA_DH/oxidase_NM_dom_sf"/>
</dbReference>
<dbReference type="Gene3D" id="2.40.110.10">
    <property type="entry name" value="Butyryl-CoA Dehydrogenase, subunit A, domain 2"/>
    <property type="match status" value="1"/>
</dbReference>
<organism evidence="9 10">
    <name type="scientific">Frankia alni (strain DSM 45986 / CECT 9034 / ACN14a)</name>
    <dbReference type="NCBI Taxonomy" id="326424"/>
    <lineage>
        <taxon>Bacteria</taxon>
        <taxon>Bacillati</taxon>
        <taxon>Actinomycetota</taxon>
        <taxon>Actinomycetes</taxon>
        <taxon>Frankiales</taxon>
        <taxon>Frankiaceae</taxon>
        <taxon>Frankia</taxon>
    </lineage>
</organism>
<dbReference type="GO" id="GO:0005886">
    <property type="term" value="C:plasma membrane"/>
    <property type="evidence" value="ECO:0007669"/>
    <property type="project" value="TreeGrafter"/>
</dbReference>
<dbReference type="GO" id="GO:0050660">
    <property type="term" value="F:flavin adenine dinucleotide binding"/>
    <property type="evidence" value="ECO:0007669"/>
    <property type="project" value="InterPro"/>
</dbReference>
<dbReference type="Gene3D" id="1.10.540.10">
    <property type="entry name" value="Acyl-CoA dehydrogenase/oxidase, N-terminal domain"/>
    <property type="match status" value="1"/>
</dbReference>
<keyword evidence="10" id="KW-1185">Reference proteome</keyword>
<keyword evidence="4 6" id="KW-0274">FAD</keyword>
<dbReference type="RefSeq" id="WP_011603775.1">
    <property type="nucleotide sequence ID" value="NC_008278.1"/>
</dbReference>
<dbReference type="InterPro" id="IPR052161">
    <property type="entry name" value="Mycobact_Acyl-CoA_DH"/>
</dbReference>
<reference evidence="9 10" key="1">
    <citation type="journal article" date="2007" name="Genome Res.">
        <title>Genome characteristics of facultatively symbiotic Frankia sp. strains reflect host range and host plant biogeography.</title>
        <authorList>
            <person name="Normand P."/>
            <person name="Lapierre P."/>
            <person name="Tisa L.S."/>
            <person name="Gogarten J.P."/>
            <person name="Alloisio N."/>
            <person name="Bagnarol E."/>
            <person name="Bassi C.A."/>
            <person name="Berry A.M."/>
            <person name="Bickhart D.M."/>
            <person name="Choisne N."/>
            <person name="Couloux A."/>
            <person name="Cournoyer B."/>
            <person name="Cruveiller S."/>
            <person name="Daubin V."/>
            <person name="Demange N."/>
            <person name="Francino M.P."/>
            <person name="Goltsman E."/>
            <person name="Huang Y."/>
            <person name="Kopp O.R."/>
            <person name="Labarre L."/>
            <person name="Lapidus A."/>
            <person name="Lavire C."/>
            <person name="Marechal J."/>
            <person name="Martinez M."/>
            <person name="Mastronunzio J.E."/>
            <person name="Mullin B.C."/>
            <person name="Niemann J."/>
            <person name="Pujic P."/>
            <person name="Rawnsley T."/>
            <person name="Rouy Z."/>
            <person name="Schenowitz C."/>
            <person name="Sellstedt A."/>
            <person name="Tavares F."/>
            <person name="Tomkins J.P."/>
            <person name="Vallenet D."/>
            <person name="Valverde C."/>
            <person name="Wall L.G."/>
            <person name="Wang Y."/>
            <person name="Medigue C."/>
            <person name="Benson D.R."/>
        </authorList>
    </citation>
    <scope>NUCLEOTIDE SEQUENCE [LARGE SCALE GENOMIC DNA]</scope>
    <source>
        <strain evidence="10">DSM 45986 / CECT 9034 / ACN14a</strain>
    </source>
</reference>
<feature type="domain" description="Acyl-CoA dehydrogenase/oxidase C-terminal" evidence="7">
    <location>
        <begin position="229"/>
        <end position="371"/>
    </location>
</feature>
<dbReference type="EMBL" id="CT573213">
    <property type="protein sequence ID" value="CAJ61268.1"/>
    <property type="molecule type" value="Genomic_DNA"/>
</dbReference>
<dbReference type="InterPro" id="IPR046373">
    <property type="entry name" value="Acyl-CoA_Oxase/DH_mid-dom_sf"/>
</dbReference>
<dbReference type="SUPFAM" id="SSF56645">
    <property type="entry name" value="Acyl-CoA dehydrogenase NM domain-like"/>
    <property type="match status" value="1"/>
</dbReference>
<evidence type="ECO:0000256" key="3">
    <source>
        <dbReference type="ARBA" id="ARBA00022630"/>
    </source>
</evidence>
<evidence type="ECO:0000256" key="5">
    <source>
        <dbReference type="ARBA" id="ARBA00023002"/>
    </source>
</evidence>
<accession>Q0RMI3</accession>
<evidence type="ECO:0000259" key="7">
    <source>
        <dbReference type="Pfam" id="PF00441"/>
    </source>
</evidence>
<protein>
    <recommendedName>
        <fullName evidence="11">Acyl-CoA dehydrogenase</fullName>
    </recommendedName>
</protein>
<evidence type="ECO:0000313" key="9">
    <source>
        <dbReference type="EMBL" id="CAJ61268.1"/>
    </source>
</evidence>
<keyword evidence="3 6" id="KW-0285">Flavoprotein</keyword>
<evidence type="ECO:0000256" key="2">
    <source>
        <dbReference type="ARBA" id="ARBA00009347"/>
    </source>
</evidence>
<dbReference type="AlphaFoldDB" id="Q0RMI3"/>
<dbReference type="PANTHER" id="PTHR43292:SF3">
    <property type="entry name" value="ACYL-COA DEHYDROGENASE FADE29"/>
    <property type="match status" value="1"/>
</dbReference>
<dbReference type="Pfam" id="PF02770">
    <property type="entry name" value="Acyl-CoA_dh_M"/>
    <property type="match status" value="1"/>
</dbReference>
<dbReference type="Gene3D" id="1.20.140.10">
    <property type="entry name" value="Butyryl-CoA Dehydrogenase, subunit A, domain 3"/>
    <property type="match status" value="1"/>
</dbReference>
<comment type="cofactor">
    <cofactor evidence="1 6">
        <name>FAD</name>
        <dbReference type="ChEBI" id="CHEBI:57692"/>
    </cofactor>
</comment>
<dbReference type="PANTHER" id="PTHR43292">
    <property type="entry name" value="ACYL-COA DEHYDROGENASE"/>
    <property type="match status" value="1"/>
</dbReference>
<comment type="similarity">
    <text evidence="2 6">Belongs to the acyl-CoA dehydrogenase family.</text>
</comment>
<evidence type="ECO:0000313" key="10">
    <source>
        <dbReference type="Proteomes" id="UP000000657"/>
    </source>
</evidence>
<dbReference type="InterPro" id="IPR006091">
    <property type="entry name" value="Acyl-CoA_Oxase/DH_mid-dom"/>
</dbReference>
<dbReference type="InterPro" id="IPR036250">
    <property type="entry name" value="AcylCo_DH-like_C"/>
</dbReference>
<evidence type="ECO:0008006" key="11">
    <source>
        <dbReference type="Google" id="ProtNLM"/>
    </source>
</evidence>
<dbReference type="GO" id="GO:0016627">
    <property type="term" value="F:oxidoreductase activity, acting on the CH-CH group of donors"/>
    <property type="evidence" value="ECO:0007669"/>
    <property type="project" value="InterPro"/>
</dbReference>
<proteinExistence type="inferred from homology"/>
<dbReference type="InterPro" id="IPR037069">
    <property type="entry name" value="AcylCoA_DH/ox_N_sf"/>
</dbReference>
<keyword evidence="5 6" id="KW-0560">Oxidoreductase</keyword>
<evidence type="ECO:0000259" key="8">
    <source>
        <dbReference type="Pfam" id="PF02770"/>
    </source>
</evidence>
<evidence type="ECO:0000256" key="6">
    <source>
        <dbReference type="RuleBase" id="RU362125"/>
    </source>
</evidence>
<dbReference type="Pfam" id="PF00441">
    <property type="entry name" value="Acyl-CoA_dh_1"/>
    <property type="match status" value="1"/>
</dbReference>
<sequence length="380" mass="41174">MAADLTSLAAQFHAWTDERAAELAVFRHEHPSSVSDRLELGRGLMALLAADGWSLRGWPEDVGGSGGDIRERAVLYDQLEGAGIGVPEQFTVIETVGPAVIRFAPTLAKELLLPYLRGEELWCQGFSEPEAGSDLASLRCRAVATGGGFLVSGQKIWSSYGHLADRMVALVRTGSAESRHRGLTMLMVDLSGPGITRRPIRLANGEEELSEVFFDDAPVAGSSLIGEVDKGWSVAMYLLQFERGMYAWLRMARLRGRLARLARRVDPADPIGCREVGRALAAQRALRARTWHTIARLAEGETPGPETSVDKVLLATAEQAVADAARAVDLAAFTFATEDLDDARSEWFYTRAASIYGGSAEVQRSILADHVLKLPSEGKA</sequence>
<dbReference type="HOGENOM" id="CLU_018204_9_0_11"/>
<dbReference type="Proteomes" id="UP000000657">
    <property type="component" value="Chromosome"/>
</dbReference>
<dbReference type="SUPFAM" id="SSF47203">
    <property type="entry name" value="Acyl-CoA dehydrogenase C-terminal domain-like"/>
    <property type="match status" value="1"/>
</dbReference>
<dbReference type="eggNOG" id="COG1960">
    <property type="taxonomic scope" value="Bacteria"/>
</dbReference>
<name>Q0RMI3_FRAAA</name>
<gene>
    <name evidence="9" type="ordered locus">FRAAL2621</name>
</gene>
<dbReference type="InterPro" id="IPR009075">
    <property type="entry name" value="AcylCo_DH/oxidase_C"/>
</dbReference>
<dbReference type="STRING" id="326424.FRAAL2621"/>
<evidence type="ECO:0000256" key="1">
    <source>
        <dbReference type="ARBA" id="ARBA00001974"/>
    </source>
</evidence>